<protein>
    <submittedName>
        <fullName evidence="7">Transmembrane protein</fullName>
    </submittedName>
</protein>
<evidence type="ECO:0000256" key="6">
    <source>
        <dbReference type="SAM" id="Phobius"/>
    </source>
</evidence>
<reference evidence="7 8" key="1">
    <citation type="journal article" date="2021" name="Sci. Rep.">
        <title>The genome of the diatom Chaetoceros tenuissimus carries an ancient integrated fragment of an extant virus.</title>
        <authorList>
            <person name="Hongo Y."/>
            <person name="Kimura K."/>
            <person name="Takaki Y."/>
            <person name="Yoshida Y."/>
            <person name="Baba S."/>
            <person name="Kobayashi G."/>
            <person name="Nagasaki K."/>
            <person name="Hano T."/>
            <person name="Tomaru Y."/>
        </authorList>
    </citation>
    <scope>NUCLEOTIDE SEQUENCE [LARGE SCALE GENOMIC DNA]</scope>
    <source>
        <strain evidence="7 8">NIES-3715</strain>
    </source>
</reference>
<proteinExistence type="inferred from homology"/>
<evidence type="ECO:0000313" key="7">
    <source>
        <dbReference type="EMBL" id="GFH61226.1"/>
    </source>
</evidence>
<feature type="transmembrane region" description="Helical" evidence="6">
    <location>
        <begin position="289"/>
        <end position="307"/>
    </location>
</feature>
<feature type="transmembrane region" description="Helical" evidence="6">
    <location>
        <begin position="250"/>
        <end position="269"/>
    </location>
</feature>
<keyword evidence="8" id="KW-1185">Reference proteome</keyword>
<dbReference type="EMBL" id="BLLK01000072">
    <property type="protein sequence ID" value="GFH61226.1"/>
    <property type="molecule type" value="Genomic_DNA"/>
</dbReference>
<dbReference type="PANTHER" id="PTHR21347:SF0">
    <property type="entry name" value="LIPID SCRAMBLASE CLPTM1L"/>
    <property type="match status" value="1"/>
</dbReference>
<sequence>MTNSTVNIRVLITREGRSDESFESTMNNLMRDEKAHDLLVDGVDLVKFDIPYHIERAKRYLYKDVSFLIQKYALRNIDGDISPPWDMSVTKPTEFQLHEMSLKMKDRGMGYPYWKPELAVKLVSEEESYPLDFVQYSQMDVIHVERQKAGRKPFESGYAYLPGLHVDEMGLTSEKYIPLNETVEALPLRVSFDSGENDDSNSGNLSSGGLSPGRWRLLKHLAKSIEGQKELGFEQSDIDDVKRLIADTNVTLLLITVMASVLHLLFEFLTFKNDVEFWRGNKDLTGLSVRALFMDFFSQTIILLYLIEKDSSLLMTIPAACGCLIALWKAQRGSGLKFVKATEENTMFFNKILRIVGVELQATRLRAAKQSKTKTGDKKSTSKDLAALSEETDQLATRLLGKYLMLPLVLAYTCHTLVNEEHSGWYSWFITSASSAMYGLGFVFMTPQLFLNYKLKSVAHLPWKVLGYRFVNTFIDDLFAFIIRMPTMARISCFRDDIVFIIYLWQRYLYPVDTSRPVEGGGMDAISAAAQTAVIEDEEKESETKKNQ</sequence>
<evidence type="ECO:0000256" key="5">
    <source>
        <dbReference type="ARBA" id="ARBA00023136"/>
    </source>
</evidence>
<comment type="caution">
    <text evidence="7">The sequence shown here is derived from an EMBL/GenBank/DDBJ whole genome shotgun (WGS) entry which is preliminary data.</text>
</comment>
<dbReference type="Pfam" id="PF05602">
    <property type="entry name" value="CLPTM1"/>
    <property type="match status" value="1"/>
</dbReference>
<evidence type="ECO:0000256" key="4">
    <source>
        <dbReference type="ARBA" id="ARBA00022989"/>
    </source>
</evidence>
<dbReference type="Proteomes" id="UP001054902">
    <property type="component" value="Unassembled WGS sequence"/>
</dbReference>
<dbReference type="GO" id="GO:0016020">
    <property type="term" value="C:membrane"/>
    <property type="evidence" value="ECO:0007669"/>
    <property type="project" value="UniProtKB-SubCell"/>
</dbReference>
<keyword evidence="4 6" id="KW-1133">Transmembrane helix</keyword>
<dbReference type="PANTHER" id="PTHR21347">
    <property type="entry name" value="CLEFT LIP AND PALATE ASSOCIATED TRANSMEMBRANE PROTEIN-RELATED"/>
    <property type="match status" value="1"/>
</dbReference>
<name>A0AAD3DBB1_9STRA</name>
<keyword evidence="5 6" id="KW-0472">Membrane</keyword>
<dbReference type="GO" id="GO:0012505">
    <property type="term" value="C:endomembrane system"/>
    <property type="evidence" value="ECO:0007669"/>
    <property type="project" value="TreeGrafter"/>
</dbReference>
<dbReference type="AlphaFoldDB" id="A0AAD3DBB1"/>
<dbReference type="InterPro" id="IPR008429">
    <property type="entry name" value="CLPTM1"/>
</dbReference>
<evidence type="ECO:0000256" key="3">
    <source>
        <dbReference type="ARBA" id="ARBA00022692"/>
    </source>
</evidence>
<feature type="transmembrane region" description="Helical" evidence="6">
    <location>
        <begin position="424"/>
        <end position="446"/>
    </location>
</feature>
<accession>A0AAD3DBB1</accession>
<evidence type="ECO:0000256" key="1">
    <source>
        <dbReference type="ARBA" id="ARBA00004141"/>
    </source>
</evidence>
<comment type="similarity">
    <text evidence="2">Belongs to the CLPTM1 family.</text>
</comment>
<gene>
    <name evidence="7" type="ORF">CTEN210_17701</name>
</gene>
<keyword evidence="3 6" id="KW-0812">Transmembrane</keyword>
<evidence type="ECO:0000256" key="2">
    <source>
        <dbReference type="ARBA" id="ARBA00009310"/>
    </source>
</evidence>
<comment type="subcellular location">
    <subcellularLocation>
        <location evidence="1">Membrane</location>
        <topology evidence="1">Multi-pass membrane protein</topology>
    </subcellularLocation>
</comment>
<organism evidence="7 8">
    <name type="scientific">Chaetoceros tenuissimus</name>
    <dbReference type="NCBI Taxonomy" id="426638"/>
    <lineage>
        <taxon>Eukaryota</taxon>
        <taxon>Sar</taxon>
        <taxon>Stramenopiles</taxon>
        <taxon>Ochrophyta</taxon>
        <taxon>Bacillariophyta</taxon>
        <taxon>Coscinodiscophyceae</taxon>
        <taxon>Chaetocerotophycidae</taxon>
        <taxon>Chaetocerotales</taxon>
        <taxon>Chaetocerotaceae</taxon>
        <taxon>Chaetoceros</taxon>
    </lineage>
</organism>
<evidence type="ECO:0000313" key="8">
    <source>
        <dbReference type="Proteomes" id="UP001054902"/>
    </source>
</evidence>